<organism evidence="1 2">
    <name type="scientific">Paenibacillus xanthanilyticus</name>
    <dbReference type="NCBI Taxonomy" id="1783531"/>
    <lineage>
        <taxon>Bacteria</taxon>
        <taxon>Bacillati</taxon>
        <taxon>Bacillota</taxon>
        <taxon>Bacilli</taxon>
        <taxon>Bacillales</taxon>
        <taxon>Paenibacillaceae</taxon>
        <taxon>Paenibacillus</taxon>
    </lineage>
</organism>
<comment type="caution">
    <text evidence="1">The sequence shown here is derived from an EMBL/GenBank/DDBJ whole genome shotgun (WGS) entry which is preliminary data.</text>
</comment>
<keyword evidence="2" id="KW-1185">Reference proteome</keyword>
<evidence type="ECO:0000313" key="2">
    <source>
        <dbReference type="Proteomes" id="UP001595715"/>
    </source>
</evidence>
<evidence type="ECO:0000313" key="1">
    <source>
        <dbReference type="EMBL" id="MFC4098774.1"/>
    </source>
</evidence>
<protein>
    <submittedName>
        <fullName evidence="1">Uncharacterized protein</fullName>
    </submittedName>
</protein>
<accession>A0ABV8JWJ9</accession>
<name>A0ABV8JWJ9_9BACL</name>
<dbReference type="Proteomes" id="UP001595715">
    <property type="component" value="Unassembled WGS sequence"/>
</dbReference>
<sequence length="40" mass="4878">MTEIIRAIFSNRKDADRYRQNSMVHLGKQLWIERWAVDTQ</sequence>
<proteinExistence type="predicted"/>
<dbReference type="EMBL" id="JBHSAM010000013">
    <property type="protein sequence ID" value="MFC4098774.1"/>
    <property type="molecule type" value="Genomic_DNA"/>
</dbReference>
<gene>
    <name evidence="1" type="ORF">ACFOZ8_03800</name>
</gene>
<dbReference type="RefSeq" id="WP_377717472.1">
    <property type="nucleotide sequence ID" value="NZ_JBHSAM010000013.1"/>
</dbReference>
<reference evidence="2" key="1">
    <citation type="journal article" date="2019" name="Int. J. Syst. Evol. Microbiol.">
        <title>The Global Catalogue of Microorganisms (GCM) 10K type strain sequencing project: providing services to taxonomists for standard genome sequencing and annotation.</title>
        <authorList>
            <consortium name="The Broad Institute Genomics Platform"/>
            <consortium name="The Broad Institute Genome Sequencing Center for Infectious Disease"/>
            <person name="Wu L."/>
            <person name="Ma J."/>
        </authorList>
    </citation>
    <scope>NUCLEOTIDE SEQUENCE [LARGE SCALE GENOMIC DNA]</scope>
    <source>
        <strain evidence="2">IBRC-M 10987</strain>
    </source>
</reference>